<name>A0A371XAB3_9HYPH</name>
<comment type="cofactor">
    <cofactor evidence="9">
        <name>Mg(2+)</name>
        <dbReference type="ChEBI" id="CHEBI:18420"/>
    </cofactor>
    <text evidence="9">Requires a divalent cation, most likely magnesium in vivo, as an electrophilic catalyst to aid phosphoryl group transfer. It is the chelate of the metal and the nucleotide that is the actual substrate.</text>
</comment>
<dbReference type="AlphaFoldDB" id="A0A371XAB3"/>
<feature type="binding site" evidence="9">
    <location>
        <position position="147"/>
    </location>
    <ligand>
        <name>substrate</name>
    </ligand>
</feature>
<keyword evidence="4 9" id="KW-0418">Kinase</keyword>
<dbReference type="PANTHER" id="PTHR10584">
    <property type="entry name" value="SUGAR KINASE"/>
    <property type="match status" value="1"/>
</dbReference>
<comment type="subcellular location">
    <subcellularLocation>
        <location evidence="9">Cytoplasm</location>
    </subcellularLocation>
</comment>
<organism evidence="11 12">
    <name type="scientific">Fulvimarina endophytica</name>
    <dbReference type="NCBI Taxonomy" id="2293836"/>
    <lineage>
        <taxon>Bacteria</taxon>
        <taxon>Pseudomonadati</taxon>
        <taxon>Pseudomonadota</taxon>
        <taxon>Alphaproteobacteria</taxon>
        <taxon>Hyphomicrobiales</taxon>
        <taxon>Aurantimonadaceae</taxon>
        <taxon>Fulvimarina</taxon>
    </lineage>
</organism>
<comment type="caution">
    <text evidence="11">The sequence shown here is derived from an EMBL/GenBank/DDBJ whole genome shotgun (WGS) entry which is preliminary data.</text>
</comment>
<keyword evidence="9" id="KW-0963">Cytoplasm</keyword>
<evidence type="ECO:0000256" key="4">
    <source>
        <dbReference type="ARBA" id="ARBA00022777"/>
    </source>
</evidence>
<feature type="active site" description="Proton acceptor" evidence="9">
    <location>
        <position position="265"/>
    </location>
</feature>
<evidence type="ECO:0000256" key="1">
    <source>
        <dbReference type="ARBA" id="ARBA00022679"/>
    </source>
</evidence>
<dbReference type="SUPFAM" id="SSF53613">
    <property type="entry name" value="Ribokinase-like"/>
    <property type="match status" value="1"/>
</dbReference>
<dbReference type="Gene3D" id="3.40.1190.20">
    <property type="match status" value="1"/>
</dbReference>
<keyword evidence="6 9" id="KW-0460">Magnesium</keyword>
<dbReference type="EC" id="2.7.1.15" evidence="9"/>
<protein>
    <recommendedName>
        <fullName evidence="9">Ribokinase</fullName>
        <shortName evidence="9">RK</shortName>
        <ecNumber evidence="9">2.7.1.15</ecNumber>
    </recommendedName>
</protein>
<feature type="binding site" evidence="9">
    <location>
        <position position="295"/>
    </location>
    <ligand>
        <name>K(+)</name>
        <dbReference type="ChEBI" id="CHEBI:29103"/>
    </ligand>
</feature>
<dbReference type="HAMAP" id="MF_01987">
    <property type="entry name" value="Ribokinase"/>
    <property type="match status" value="1"/>
</dbReference>
<evidence type="ECO:0000313" key="11">
    <source>
        <dbReference type="EMBL" id="RFC66178.1"/>
    </source>
</evidence>
<feature type="binding site" evidence="9">
    <location>
        <begin position="18"/>
        <end position="20"/>
    </location>
    <ligand>
        <name>substrate</name>
    </ligand>
</feature>
<keyword evidence="5 9" id="KW-0067">ATP-binding</keyword>
<comment type="caution">
    <text evidence="9">Lacks conserved residue(s) required for the propagation of feature annotation.</text>
</comment>
<comment type="similarity">
    <text evidence="9">Belongs to the carbohydrate kinase PfkB family. Ribokinase subfamily.</text>
</comment>
<sequence>MNRANTGIGEVVVFGSLNLDLVCRVETIAHPGETVLAPRYVQMFGGKGANQAVAAARILGSGGSVRMIGAVGEDAFGASVVANLAAMGVDVSGIQHTPEPTGAAFISIDARGENAITVASGANALLGPDALHTQTFSEDTVLVLQMETPAAAGIEAARRVKAAGGSTILNLAPVPPALSAEQLRELTHSIDWLVVNEIELSAAASALGLASASIPERSADLGRHLDIDVVATLGASGVVAARRDGTLVSQPAFPVAIEDTTGAGDTFCGTFAAGLAEGLDPASAIRRATCAASLACRRVGAQSAMPHREVVEAVLAQNG</sequence>
<feature type="domain" description="Carbohydrate kinase PfkB" evidence="10">
    <location>
        <begin position="10"/>
        <end position="307"/>
    </location>
</feature>
<dbReference type="CDD" id="cd01174">
    <property type="entry name" value="ribokinase"/>
    <property type="match status" value="1"/>
</dbReference>
<keyword evidence="12" id="KW-1185">Reference proteome</keyword>
<comment type="activity regulation">
    <text evidence="9">Activated by a monovalent cation that binds near, but not in, the active site. The most likely occupant of the site in vivo is potassium. Ion binding induces a conformational change that may alter substrate affinity.</text>
</comment>
<dbReference type="GO" id="GO:0019303">
    <property type="term" value="P:D-ribose catabolic process"/>
    <property type="evidence" value="ECO:0007669"/>
    <property type="project" value="UniProtKB-UniRule"/>
</dbReference>
<dbReference type="InterPro" id="IPR002139">
    <property type="entry name" value="Ribo/fructo_kinase"/>
</dbReference>
<feature type="binding site" evidence="9">
    <location>
        <position position="298"/>
    </location>
    <ligand>
        <name>K(+)</name>
        <dbReference type="ChEBI" id="CHEBI:29103"/>
    </ligand>
</feature>
<dbReference type="RefSeq" id="WP_116681428.1">
    <property type="nucleotide sequence ID" value="NZ_QURL01000001.1"/>
</dbReference>
<dbReference type="Pfam" id="PF00294">
    <property type="entry name" value="PfkB"/>
    <property type="match status" value="1"/>
</dbReference>
<feature type="binding site" evidence="9">
    <location>
        <position position="259"/>
    </location>
    <ligand>
        <name>K(+)</name>
        <dbReference type="ChEBI" id="CHEBI:29103"/>
    </ligand>
</feature>
<dbReference type="GO" id="GO:0005829">
    <property type="term" value="C:cytosol"/>
    <property type="evidence" value="ECO:0007669"/>
    <property type="project" value="TreeGrafter"/>
</dbReference>
<dbReference type="PRINTS" id="PR00990">
    <property type="entry name" value="RIBOKINASE"/>
</dbReference>
<comment type="subunit">
    <text evidence="9">Homodimer.</text>
</comment>
<keyword evidence="1 9" id="KW-0808">Transferase</keyword>
<feature type="binding site" evidence="9">
    <location>
        <position position="300"/>
    </location>
    <ligand>
        <name>K(+)</name>
        <dbReference type="ChEBI" id="CHEBI:29103"/>
    </ligand>
</feature>
<feature type="binding site" evidence="9">
    <location>
        <begin position="264"/>
        <end position="265"/>
    </location>
    <ligand>
        <name>ATP</name>
        <dbReference type="ChEBI" id="CHEBI:30616"/>
    </ligand>
</feature>
<evidence type="ECO:0000259" key="10">
    <source>
        <dbReference type="Pfam" id="PF00294"/>
    </source>
</evidence>
<keyword evidence="8 9" id="KW-0119">Carbohydrate metabolism</keyword>
<evidence type="ECO:0000256" key="2">
    <source>
        <dbReference type="ARBA" id="ARBA00022723"/>
    </source>
</evidence>
<dbReference type="InterPro" id="IPR011877">
    <property type="entry name" value="Ribokinase"/>
</dbReference>
<proteinExistence type="inferred from homology"/>
<dbReference type="PANTHER" id="PTHR10584:SF166">
    <property type="entry name" value="RIBOKINASE"/>
    <property type="match status" value="1"/>
</dbReference>
<dbReference type="OrthoDB" id="9775849at2"/>
<dbReference type="EMBL" id="QURL01000001">
    <property type="protein sequence ID" value="RFC66178.1"/>
    <property type="molecule type" value="Genomic_DNA"/>
</dbReference>
<dbReference type="GO" id="GO:0004747">
    <property type="term" value="F:ribokinase activity"/>
    <property type="evidence" value="ECO:0007669"/>
    <property type="project" value="UniProtKB-UniRule"/>
</dbReference>
<feature type="binding site" evidence="9">
    <location>
        <begin position="232"/>
        <end position="237"/>
    </location>
    <ligand>
        <name>ATP</name>
        <dbReference type="ChEBI" id="CHEBI:30616"/>
    </ligand>
</feature>
<evidence type="ECO:0000256" key="5">
    <source>
        <dbReference type="ARBA" id="ARBA00022840"/>
    </source>
</evidence>
<dbReference type="Proteomes" id="UP000264310">
    <property type="component" value="Unassembled WGS sequence"/>
</dbReference>
<feature type="binding site" evidence="9">
    <location>
        <begin position="46"/>
        <end position="50"/>
    </location>
    <ligand>
        <name>substrate</name>
    </ligand>
</feature>
<keyword evidence="3 9" id="KW-0547">Nucleotide-binding</keyword>
<comment type="pathway">
    <text evidence="9">Carbohydrate metabolism; D-ribose degradation; D-ribose 5-phosphate from beta-D-ribopyranose: step 2/2.</text>
</comment>
<reference evidence="11 12" key="1">
    <citation type="submission" date="2018-08" db="EMBL/GenBank/DDBJ databases">
        <title>Fulvimarina sp. 85, whole genome shotgun sequence.</title>
        <authorList>
            <person name="Tuo L."/>
        </authorList>
    </citation>
    <scope>NUCLEOTIDE SEQUENCE [LARGE SCALE GENOMIC DNA]</scope>
    <source>
        <strain evidence="11 12">85</strain>
    </source>
</reference>
<evidence type="ECO:0000256" key="6">
    <source>
        <dbReference type="ARBA" id="ARBA00022842"/>
    </source>
</evidence>
<keyword evidence="7 9" id="KW-0630">Potassium</keyword>
<accession>A0A371XAB3</accession>
<keyword evidence="2 9" id="KW-0479">Metal-binding</keyword>
<evidence type="ECO:0000256" key="7">
    <source>
        <dbReference type="ARBA" id="ARBA00022958"/>
    </source>
</evidence>
<evidence type="ECO:0000256" key="8">
    <source>
        <dbReference type="ARBA" id="ARBA00023277"/>
    </source>
</evidence>
<gene>
    <name evidence="9" type="primary">rbsK</name>
    <name evidence="11" type="ORF">DYI37_01540</name>
</gene>
<dbReference type="InterPro" id="IPR029056">
    <property type="entry name" value="Ribokinase-like"/>
</dbReference>
<dbReference type="GO" id="GO:0046872">
    <property type="term" value="F:metal ion binding"/>
    <property type="evidence" value="ECO:0007669"/>
    <property type="project" value="UniProtKB-KW"/>
</dbReference>
<feature type="binding site" evidence="9">
    <location>
        <position position="265"/>
    </location>
    <ligand>
        <name>substrate</name>
    </ligand>
</feature>
<comment type="function">
    <text evidence="9">Catalyzes the phosphorylation of ribose at O-5 in a reaction requiring ATP and magnesium. The resulting D-ribose-5-phosphate can then be used either for sythesis of nucleotides, histidine, and tryptophan, or as a component of the pentose phosphate pathway.</text>
</comment>
<dbReference type="GO" id="GO:0005524">
    <property type="term" value="F:ATP binding"/>
    <property type="evidence" value="ECO:0007669"/>
    <property type="project" value="UniProtKB-UniRule"/>
</dbReference>
<feature type="binding site" evidence="9">
    <location>
        <position position="196"/>
    </location>
    <ligand>
        <name>ATP</name>
        <dbReference type="ChEBI" id="CHEBI:30616"/>
    </ligand>
</feature>
<evidence type="ECO:0000256" key="9">
    <source>
        <dbReference type="HAMAP-Rule" id="MF_01987"/>
    </source>
</evidence>
<feature type="binding site" evidence="9">
    <location>
        <position position="261"/>
    </location>
    <ligand>
        <name>K(+)</name>
        <dbReference type="ChEBI" id="CHEBI:29103"/>
    </ligand>
</feature>
<evidence type="ECO:0000313" key="12">
    <source>
        <dbReference type="Proteomes" id="UP000264310"/>
    </source>
</evidence>
<dbReference type="UniPathway" id="UPA00916">
    <property type="reaction ID" value="UER00889"/>
</dbReference>
<comment type="catalytic activity">
    <reaction evidence="9">
        <text>D-ribose + ATP = D-ribose 5-phosphate + ADP + H(+)</text>
        <dbReference type="Rhea" id="RHEA:13697"/>
        <dbReference type="ChEBI" id="CHEBI:15378"/>
        <dbReference type="ChEBI" id="CHEBI:30616"/>
        <dbReference type="ChEBI" id="CHEBI:47013"/>
        <dbReference type="ChEBI" id="CHEBI:78346"/>
        <dbReference type="ChEBI" id="CHEBI:456216"/>
        <dbReference type="EC" id="2.7.1.15"/>
    </reaction>
</comment>
<dbReference type="InterPro" id="IPR011611">
    <property type="entry name" value="PfkB_dom"/>
</dbReference>
<evidence type="ECO:0000256" key="3">
    <source>
        <dbReference type="ARBA" id="ARBA00022741"/>
    </source>
</evidence>